<dbReference type="Gene3D" id="1.10.8.60">
    <property type="match status" value="1"/>
</dbReference>
<evidence type="ECO:0000313" key="8">
    <source>
        <dbReference type="EMBL" id="VAV84783.1"/>
    </source>
</evidence>
<dbReference type="PROSITE" id="PS00871">
    <property type="entry name" value="CLPAB_2"/>
    <property type="match status" value="1"/>
</dbReference>
<dbReference type="InterPro" id="IPR027417">
    <property type="entry name" value="P-loop_NTPase"/>
</dbReference>
<evidence type="ECO:0000256" key="1">
    <source>
        <dbReference type="ARBA" id="ARBA00008675"/>
    </source>
</evidence>
<evidence type="ECO:0000256" key="3">
    <source>
        <dbReference type="ARBA" id="ARBA00022741"/>
    </source>
</evidence>
<dbReference type="PRINTS" id="PR00300">
    <property type="entry name" value="CLPPROTEASEA"/>
</dbReference>
<dbReference type="GO" id="GO:0005524">
    <property type="term" value="F:ATP binding"/>
    <property type="evidence" value="ECO:0007669"/>
    <property type="project" value="UniProtKB-KW"/>
</dbReference>
<keyword evidence="6" id="KW-0175">Coiled coil</keyword>
<dbReference type="SUPFAM" id="SSF52540">
    <property type="entry name" value="P-loop containing nucleoside triphosphate hydrolases"/>
    <property type="match status" value="2"/>
</dbReference>
<dbReference type="FunFam" id="3.40.50.300:FF:000025">
    <property type="entry name" value="ATP-dependent Clp protease subunit"/>
    <property type="match status" value="1"/>
</dbReference>
<feature type="coiled-coil region" evidence="6">
    <location>
        <begin position="412"/>
        <end position="492"/>
    </location>
</feature>
<dbReference type="InterPro" id="IPR018368">
    <property type="entry name" value="ClpA/B_CS1"/>
</dbReference>
<evidence type="ECO:0000256" key="2">
    <source>
        <dbReference type="ARBA" id="ARBA00022737"/>
    </source>
</evidence>
<dbReference type="EMBL" id="UOEA01000073">
    <property type="protein sequence ID" value="VAV84783.1"/>
    <property type="molecule type" value="Genomic_DNA"/>
</dbReference>
<dbReference type="SMART" id="SM01086">
    <property type="entry name" value="ClpB_D2-small"/>
    <property type="match status" value="1"/>
</dbReference>
<dbReference type="AlphaFoldDB" id="A0A3B0RJU2"/>
<dbReference type="Pfam" id="PF10431">
    <property type="entry name" value="ClpB_D2-small"/>
    <property type="match status" value="1"/>
</dbReference>
<dbReference type="Gene3D" id="1.10.1780.10">
    <property type="entry name" value="Clp, N-terminal domain"/>
    <property type="match status" value="1"/>
</dbReference>
<comment type="similarity">
    <text evidence="1">Belongs to the ClpA/ClpB family.</text>
</comment>
<dbReference type="FunFam" id="3.40.50.300:FF:000120">
    <property type="entry name" value="ATP-dependent chaperone ClpB"/>
    <property type="match status" value="1"/>
</dbReference>
<dbReference type="Pfam" id="PF00004">
    <property type="entry name" value="AAA"/>
    <property type="match status" value="1"/>
</dbReference>
<dbReference type="PROSITE" id="PS00870">
    <property type="entry name" value="CLPAB_1"/>
    <property type="match status" value="1"/>
</dbReference>
<sequence length="873" mass="97251">MRLEKLTIKSQEALNHAKGSVEANSRPEITPEDMLLAFLSQEGGIVSPVLERVGVNIGLLKGQIEEELEKLPTVSGSVGEAFISQRLKEVFEKAEKEATDLKDEFISSEHVLLAISGESGAAGKLLLAQGGTRDNILKALAVIRAGRRVVDQNPEDKYQAISKYTRDLVGLARANRLDPVIGRDDEIRRVVQVLARRRKNNPVLIGEAGVGKTAIVEGLAQRIVNGDVPDALKDRRLLALDLAALIAGTKYRGEFEERLKALLKEITEARGDVILFIDELHTLVGAGAVEGAMDASNMLKPALARGELKCVGATTIDEYRKYIEKDAALERRFQPVHVGEPHLEDTIAILRGLKERYEVHHGIRIADSAIVAAATLSNRYIPDRFLPDKAIDLIDEAAARLRIEIDSMPIEIDEIERRMIQLEIEKEALKKESDKQSIERLGKIKAELAELKEKGTGLKAQWKKEKDLIDCIRKGKKEIEEVKAETAEAERKGELGRAAELKYGRLVELEKKFEVDSHAFEELEGAGRMLTEEVTDEDVAEVVSAWTGIPVARMLEGEREKLLRMEKELGKRVVGQDSALKKVSNAVRRARAGLQDVARPIGSFIFLGPTGVGKTETAKALAEFLFDDEHAMVRLDMSEFMEKHTVARLIGAPPGYVGYEEGGYLTEAVKRRPYSVVLFDEIEKAHPDVFNLLLQILDDGRLTDGHGKTVDFRNTVIIMTSNLASRYITEYGEEEFDKLEAEVNAALKETFKPEFLNRIDDIIVFHSLSRDLMEAIVDIQLGDLKELLVDKKIALELTTEARKWLADKGYDPAYGARTLKRLLQNSIQDELAIRILEGEFREEDTVCIDAGEEGLVFTKRRGRTAATETEPVL</sequence>
<dbReference type="InterPro" id="IPR001270">
    <property type="entry name" value="ClpA/B"/>
</dbReference>
<keyword evidence="2" id="KW-0677">Repeat</keyword>
<dbReference type="Pfam" id="PF17871">
    <property type="entry name" value="AAA_lid_9"/>
    <property type="match status" value="1"/>
</dbReference>
<name>A0A3B0RJU2_9ZZZZ</name>
<dbReference type="InterPro" id="IPR017730">
    <property type="entry name" value="Chaperonin_ClpB"/>
</dbReference>
<evidence type="ECO:0000256" key="5">
    <source>
        <dbReference type="ARBA" id="ARBA00023186"/>
    </source>
</evidence>
<dbReference type="InterPro" id="IPR004176">
    <property type="entry name" value="Clp_R_N"/>
</dbReference>
<evidence type="ECO:0000256" key="6">
    <source>
        <dbReference type="SAM" id="Coils"/>
    </source>
</evidence>
<evidence type="ECO:0000256" key="4">
    <source>
        <dbReference type="ARBA" id="ARBA00022840"/>
    </source>
</evidence>
<dbReference type="Pfam" id="PF07724">
    <property type="entry name" value="AAA_2"/>
    <property type="match status" value="1"/>
</dbReference>
<dbReference type="SMART" id="SM00382">
    <property type="entry name" value="AAA"/>
    <property type="match status" value="2"/>
</dbReference>
<accession>A0A3B0RJU2</accession>
<dbReference type="Gene3D" id="3.40.50.300">
    <property type="entry name" value="P-loop containing nucleotide triphosphate hydrolases"/>
    <property type="match status" value="3"/>
</dbReference>
<dbReference type="InterPro" id="IPR019489">
    <property type="entry name" value="Clp_ATPase_C"/>
</dbReference>
<dbReference type="SUPFAM" id="SSF81923">
    <property type="entry name" value="Double Clp-N motif"/>
    <property type="match status" value="1"/>
</dbReference>
<dbReference type="PANTHER" id="PTHR11638:SF18">
    <property type="entry name" value="HEAT SHOCK PROTEIN 104"/>
    <property type="match status" value="1"/>
</dbReference>
<dbReference type="CDD" id="cd00009">
    <property type="entry name" value="AAA"/>
    <property type="match status" value="1"/>
</dbReference>
<gene>
    <name evidence="8" type="ORF">MNBD_DELTA01-1874</name>
</gene>
<keyword evidence="4" id="KW-0067">ATP-binding</keyword>
<dbReference type="InterPro" id="IPR050130">
    <property type="entry name" value="ClpA_ClpB"/>
</dbReference>
<dbReference type="PROSITE" id="PS51903">
    <property type="entry name" value="CLP_R"/>
    <property type="match status" value="1"/>
</dbReference>
<proteinExistence type="inferred from homology"/>
<reference evidence="8" key="1">
    <citation type="submission" date="2018-06" db="EMBL/GenBank/DDBJ databases">
        <authorList>
            <person name="Zhirakovskaya E."/>
        </authorList>
    </citation>
    <scope>NUCLEOTIDE SEQUENCE</scope>
</reference>
<dbReference type="InterPro" id="IPR003593">
    <property type="entry name" value="AAA+_ATPase"/>
</dbReference>
<dbReference type="GO" id="GO:0016887">
    <property type="term" value="F:ATP hydrolysis activity"/>
    <property type="evidence" value="ECO:0007669"/>
    <property type="project" value="InterPro"/>
</dbReference>
<dbReference type="GO" id="GO:0034605">
    <property type="term" value="P:cellular response to heat"/>
    <property type="evidence" value="ECO:0007669"/>
    <property type="project" value="TreeGrafter"/>
</dbReference>
<keyword evidence="5" id="KW-0143">Chaperone</keyword>
<dbReference type="GO" id="GO:0005737">
    <property type="term" value="C:cytoplasm"/>
    <property type="evidence" value="ECO:0007669"/>
    <property type="project" value="InterPro"/>
</dbReference>
<dbReference type="CDD" id="cd19499">
    <property type="entry name" value="RecA-like_ClpB_Hsp104-like"/>
    <property type="match status" value="1"/>
</dbReference>
<dbReference type="FunFam" id="3.40.50.300:FF:000010">
    <property type="entry name" value="Chaperone clpB 1, putative"/>
    <property type="match status" value="1"/>
</dbReference>
<dbReference type="GO" id="GO:0042026">
    <property type="term" value="P:protein refolding"/>
    <property type="evidence" value="ECO:0007669"/>
    <property type="project" value="InterPro"/>
</dbReference>
<dbReference type="InterPro" id="IPR028299">
    <property type="entry name" value="ClpA/B_CS2"/>
</dbReference>
<dbReference type="InterPro" id="IPR003959">
    <property type="entry name" value="ATPase_AAA_core"/>
</dbReference>
<dbReference type="PANTHER" id="PTHR11638">
    <property type="entry name" value="ATP-DEPENDENT CLP PROTEASE"/>
    <property type="match status" value="1"/>
</dbReference>
<organism evidence="8">
    <name type="scientific">hydrothermal vent metagenome</name>
    <dbReference type="NCBI Taxonomy" id="652676"/>
    <lineage>
        <taxon>unclassified sequences</taxon>
        <taxon>metagenomes</taxon>
        <taxon>ecological metagenomes</taxon>
    </lineage>
</organism>
<dbReference type="InterPro" id="IPR041546">
    <property type="entry name" value="ClpA/ClpB_AAA_lid"/>
</dbReference>
<dbReference type="Pfam" id="PF02861">
    <property type="entry name" value="Clp_N"/>
    <property type="match status" value="1"/>
</dbReference>
<protein>
    <submittedName>
        <fullName evidence="8">ClpB protein</fullName>
    </submittedName>
</protein>
<keyword evidence="3" id="KW-0547">Nucleotide-binding</keyword>
<evidence type="ECO:0000259" key="7">
    <source>
        <dbReference type="PROSITE" id="PS51903"/>
    </source>
</evidence>
<dbReference type="NCBIfam" id="TIGR03346">
    <property type="entry name" value="chaperone_ClpB"/>
    <property type="match status" value="1"/>
</dbReference>
<dbReference type="InterPro" id="IPR036628">
    <property type="entry name" value="Clp_N_dom_sf"/>
</dbReference>
<feature type="domain" description="Clp R" evidence="7">
    <location>
        <begin position="3"/>
        <end position="146"/>
    </location>
</feature>